<feature type="compositionally biased region" description="Basic and acidic residues" evidence="1">
    <location>
        <begin position="36"/>
        <end position="50"/>
    </location>
</feature>
<reference evidence="2 3" key="1">
    <citation type="submission" date="2016-11" db="EMBL/GenBank/DDBJ databases">
        <title>The macronuclear genome of Stentor coeruleus: a giant cell with tiny introns.</title>
        <authorList>
            <person name="Slabodnick M."/>
            <person name="Ruby J.G."/>
            <person name="Reiff S.B."/>
            <person name="Swart E.C."/>
            <person name="Gosai S."/>
            <person name="Prabakaran S."/>
            <person name="Witkowska E."/>
            <person name="Larue G.E."/>
            <person name="Fisher S."/>
            <person name="Freeman R.M."/>
            <person name="Gunawardena J."/>
            <person name="Chu W."/>
            <person name="Stover N.A."/>
            <person name="Gregory B.D."/>
            <person name="Nowacki M."/>
            <person name="Derisi J."/>
            <person name="Roy S.W."/>
            <person name="Marshall W.F."/>
            <person name="Sood P."/>
        </authorList>
    </citation>
    <scope>NUCLEOTIDE SEQUENCE [LARGE SCALE GENOMIC DNA]</scope>
    <source>
        <strain evidence="2">WM001</strain>
    </source>
</reference>
<name>A0A1R2BTC7_9CILI</name>
<dbReference type="AlphaFoldDB" id="A0A1R2BTC7"/>
<evidence type="ECO:0000313" key="2">
    <source>
        <dbReference type="EMBL" id="OMJ80073.1"/>
    </source>
</evidence>
<organism evidence="2 3">
    <name type="scientific">Stentor coeruleus</name>
    <dbReference type="NCBI Taxonomy" id="5963"/>
    <lineage>
        <taxon>Eukaryota</taxon>
        <taxon>Sar</taxon>
        <taxon>Alveolata</taxon>
        <taxon>Ciliophora</taxon>
        <taxon>Postciliodesmatophora</taxon>
        <taxon>Heterotrichea</taxon>
        <taxon>Heterotrichida</taxon>
        <taxon>Stentoridae</taxon>
        <taxon>Stentor</taxon>
    </lineage>
</organism>
<keyword evidence="3" id="KW-1185">Reference proteome</keyword>
<gene>
    <name evidence="2" type="ORF">SteCoe_19763</name>
</gene>
<sequence length="79" mass="9044">MDTYKQILRFLSCSCYGAEISTGPEMNFDIRNEVQTRARSEGSQHLKGEEQLATSSSQHRNHLFLEPIQEYDSSIDNGF</sequence>
<accession>A0A1R2BTC7</accession>
<feature type="region of interest" description="Disordered" evidence="1">
    <location>
        <begin position="36"/>
        <end position="60"/>
    </location>
</feature>
<dbReference type="Proteomes" id="UP000187209">
    <property type="component" value="Unassembled WGS sequence"/>
</dbReference>
<comment type="caution">
    <text evidence="2">The sequence shown here is derived from an EMBL/GenBank/DDBJ whole genome shotgun (WGS) entry which is preliminary data.</text>
</comment>
<evidence type="ECO:0000256" key="1">
    <source>
        <dbReference type="SAM" id="MobiDB-lite"/>
    </source>
</evidence>
<dbReference type="EMBL" id="MPUH01000440">
    <property type="protein sequence ID" value="OMJ80073.1"/>
    <property type="molecule type" value="Genomic_DNA"/>
</dbReference>
<proteinExistence type="predicted"/>
<evidence type="ECO:0000313" key="3">
    <source>
        <dbReference type="Proteomes" id="UP000187209"/>
    </source>
</evidence>
<protein>
    <submittedName>
        <fullName evidence="2">Uncharacterized protein</fullName>
    </submittedName>
</protein>